<dbReference type="Proteomes" id="UP000001812">
    <property type="component" value="Chromosome II"/>
</dbReference>
<dbReference type="AlphaFoldDB" id="A0A0E1W0X6"/>
<accession>A0A0E1W0X6</accession>
<reference evidence="1" key="1">
    <citation type="submission" date="2009-05" db="EMBL/GenBank/DDBJ databases">
        <authorList>
            <person name="Harkins D.M."/>
            <person name="DeShazer D."/>
            <person name="Woods D.E."/>
            <person name="Brinkac L.M."/>
            <person name="Brown K.A."/>
            <person name="Hung G.C."/>
            <person name="Tuanyok A."/>
            <person name="Zhang B."/>
            <person name="Nierman W.C."/>
        </authorList>
    </citation>
    <scope>NUCLEOTIDE SEQUENCE [LARGE SCALE GENOMIC DNA]</scope>
    <source>
        <strain evidence="1">1710a</strain>
    </source>
</reference>
<name>A0A0E1W0X6_BURPE</name>
<organism evidence="1">
    <name type="scientific">Burkholderia pseudomallei 1710a</name>
    <dbReference type="NCBI Taxonomy" id="320371"/>
    <lineage>
        <taxon>Bacteria</taxon>
        <taxon>Pseudomonadati</taxon>
        <taxon>Pseudomonadota</taxon>
        <taxon>Betaproteobacteria</taxon>
        <taxon>Burkholderiales</taxon>
        <taxon>Burkholderiaceae</taxon>
        <taxon>Burkholderia</taxon>
        <taxon>pseudomallei group</taxon>
    </lineage>
</organism>
<evidence type="ECO:0000313" key="1">
    <source>
        <dbReference type="EMBL" id="EET03307.1"/>
    </source>
</evidence>
<dbReference type="HOGENOM" id="CLU_3213562_0_0_4"/>
<dbReference type="EMBL" id="CM000833">
    <property type="protein sequence ID" value="EET03307.1"/>
    <property type="molecule type" value="Genomic_DNA"/>
</dbReference>
<gene>
    <name evidence="1" type="ORF">BURPS1710A_A2778</name>
</gene>
<sequence length="44" mass="4819">MRRIERRSPVQVRSPGRIVRAAKRSRAGRAIAECEGGEAQGKGN</sequence>
<proteinExistence type="predicted"/>
<protein>
    <submittedName>
        <fullName evidence="1">Uncharacterized protein</fullName>
    </submittedName>
</protein>